<evidence type="ECO:0000313" key="19">
    <source>
        <dbReference type="EMBL" id="REH34854.1"/>
    </source>
</evidence>
<evidence type="ECO:0000256" key="6">
    <source>
        <dbReference type="ARBA" id="ARBA00022723"/>
    </source>
</evidence>
<evidence type="ECO:0000256" key="11">
    <source>
        <dbReference type="ARBA" id="ARBA00023049"/>
    </source>
</evidence>
<feature type="transmembrane region" description="Helical" evidence="14">
    <location>
        <begin position="47"/>
        <end position="67"/>
    </location>
</feature>
<evidence type="ECO:0000256" key="14">
    <source>
        <dbReference type="PIRNR" id="PIRNR006404"/>
    </source>
</evidence>
<dbReference type="GO" id="GO:0046872">
    <property type="term" value="F:metal ion binding"/>
    <property type="evidence" value="ECO:0007669"/>
    <property type="project" value="UniProtKB-UniRule"/>
</dbReference>
<evidence type="ECO:0000259" key="17">
    <source>
        <dbReference type="Pfam" id="PF00571"/>
    </source>
</evidence>
<feature type="domain" description="CBS" evidence="17">
    <location>
        <begin position="311"/>
        <end position="368"/>
    </location>
</feature>
<evidence type="ECO:0000256" key="15">
    <source>
        <dbReference type="PIRSR" id="PIRSR006404-1"/>
    </source>
</evidence>
<keyword evidence="6 14" id="KW-0479">Metal-binding</keyword>
<dbReference type="InterPro" id="IPR008915">
    <property type="entry name" value="Peptidase_M50"/>
</dbReference>
<name>A0A3E0GZR2_9PSEU</name>
<feature type="binding site" evidence="16">
    <location>
        <position position="71"/>
    </location>
    <ligand>
        <name>Zn(2+)</name>
        <dbReference type="ChEBI" id="CHEBI:29105"/>
        <note>catalytic</note>
    </ligand>
</feature>
<evidence type="ECO:0000259" key="18">
    <source>
        <dbReference type="Pfam" id="PF02163"/>
    </source>
</evidence>
<dbReference type="GO" id="GO:0006508">
    <property type="term" value="P:proteolysis"/>
    <property type="evidence" value="ECO:0007669"/>
    <property type="project" value="UniProtKB-KW"/>
</dbReference>
<dbReference type="RefSeq" id="WP_116180250.1">
    <property type="nucleotide sequence ID" value="NZ_CP144375.1"/>
</dbReference>
<evidence type="ECO:0000256" key="7">
    <source>
        <dbReference type="ARBA" id="ARBA00022737"/>
    </source>
</evidence>
<evidence type="ECO:0000256" key="12">
    <source>
        <dbReference type="ARBA" id="ARBA00023122"/>
    </source>
</evidence>
<dbReference type="PANTHER" id="PTHR39188">
    <property type="entry name" value="MEMBRANE-ASSOCIATED ZINC METALLOPROTEASE M50B"/>
    <property type="match status" value="1"/>
</dbReference>
<evidence type="ECO:0000256" key="10">
    <source>
        <dbReference type="ARBA" id="ARBA00022989"/>
    </source>
</evidence>
<comment type="caution">
    <text evidence="19">The sequence shown here is derived from an EMBL/GenBank/DDBJ whole genome shotgun (WGS) entry which is preliminary data.</text>
</comment>
<feature type="transmembrane region" description="Helical" evidence="14">
    <location>
        <begin position="215"/>
        <end position="231"/>
    </location>
</feature>
<keyword evidence="7" id="KW-0677">Repeat</keyword>
<feature type="transmembrane region" description="Helical" evidence="14">
    <location>
        <begin position="184"/>
        <end position="209"/>
    </location>
</feature>
<keyword evidence="11 14" id="KW-0482">Metalloprotease</keyword>
<feature type="domain" description="Peptidase M50" evidence="18">
    <location>
        <begin position="141"/>
        <end position="195"/>
    </location>
</feature>
<dbReference type="PIRSF" id="PIRSF006404">
    <property type="entry name" value="UCP006404_Pept_M50_CBS"/>
    <property type="match status" value="1"/>
</dbReference>
<evidence type="ECO:0000256" key="5">
    <source>
        <dbReference type="ARBA" id="ARBA00022692"/>
    </source>
</evidence>
<dbReference type="Pfam" id="PF02163">
    <property type="entry name" value="Peptidase_M50"/>
    <property type="match status" value="2"/>
</dbReference>
<keyword evidence="8 14" id="KW-0378">Hydrolase</keyword>
<keyword evidence="5 14" id="KW-0812">Transmembrane</keyword>
<feature type="binding site" evidence="16">
    <location>
        <position position="67"/>
    </location>
    <ligand>
        <name>Zn(2+)</name>
        <dbReference type="ChEBI" id="CHEBI:29105"/>
        <note>catalytic</note>
    </ligand>
</feature>
<evidence type="ECO:0000256" key="9">
    <source>
        <dbReference type="ARBA" id="ARBA00022833"/>
    </source>
</evidence>
<accession>A0A3E0GZR2</accession>
<keyword evidence="10 14" id="KW-1133">Transmembrane helix</keyword>
<dbReference type="Proteomes" id="UP000256269">
    <property type="component" value="Unassembled WGS sequence"/>
</dbReference>
<dbReference type="PANTHER" id="PTHR39188:SF3">
    <property type="entry name" value="STAGE IV SPORULATION PROTEIN FB"/>
    <property type="match status" value="1"/>
</dbReference>
<keyword evidence="12" id="KW-0129">CBS domain</keyword>
<evidence type="ECO:0000256" key="16">
    <source>
        <dbReference type="PIRSR" id="PIRSR006404-2"/>
    </source>
</evidence>
<feature type="domain" description="Peptidase M50" evidence="18">
    <location>
        <begin position="56"/>
        <end position="128"/>
    </location>
</feature>
<feature type="transmembrane region" description="Helical" evidence="14">
    <location>
        <begin position="139"/>
        <end position="163"/>
    </location>
</feature>
<keyword evidence="4 14" id="KW-0645">Protease</keyword>
<feature type="transmembrane region" description="Helical" evidence="14">
    <location>
        <begin position="21"/>
        <end position="41"/>
    </location>
</feature>
<comment type="cofactor">
    <cofactor evidence="14 16">
        <name>Zn(2+)</name>
        <dbReference type="ChEBI" id="CHEBI:29105"/>
    </cofactor>
    <text evidence="14 16">Binds 1 zinc ion per subunit.</text>
</comment>
<reference evidence="19 20" key="1">
    <citation type="submission" date="2018-08" db="EMBL/GenBank/DDBJ databases">
        <title>Genomic Encyclopedia of Archaeal and Bacterial Type Strains, Phase II (KMG-II): from individual species to whole genera.</title>
        <authorList>
            <person name="Goeker M."/>
        </authorList>
    </citation>
    <scope>NUCLEOTIDE SEQUENCE [LARGE SCALE GENOMIC DNA]</scope>
    <source>
        <strain evidence="19 20">DSM 45791</strain>
    </source>
</reference>
<evidence type="ECO:0000256" key="2">
    <source>
        <dbReference type="ARBA" id="ARBA00007931"/>
    </source>
</evidence>
<evidence type="ECO:0000313" key="20">
    <source>
        <dbReference type="Proteomes" id="UP000256269"/>
    </source>
</evidence>
<evidence type="ECO:0000256" key="13">
    <source>
        <dbReference type="ARBA" id="ARBA00023136"/>
    </source>
</evidence>
<evidence type="ECO:0000256" key="1">
    <source>
        <dbReference type="ARBA" id="ARBA00004651"/>
    </source>
</evidence>
<dbReference type="Gene3D" id="3.10.580.10">
    <property type="entry name" value="CBS-domain"/>
    <property type="match status" value="1"/>
</dbReference>
<feature type="binding site" evidence="16">
    <location>
        <position position="166"/>
    </location>
    <ligand>
        <name>Zn(2+)</name>
        <dbReference type="ChEBI" id="CHEBI:29105"/>
        <note>catalytic</note>
    </ligand>
</feature>
<dbReference type="OrthoDB" id="9781963at2"/>
<gene>
    <name evidence="19" type="ORF">BCF44_119130</name>
</gene>
<dbReference type="InterPro" id="IPR046342">
    <property type="entry name" value="CBS_dom_sf"/>
</dbReference>
<evidence type="ECO:0000256" key="8">
    <source>
        <dbReference type="ARBA" id="ARBA00022801"/>
    </source>
</evidence>
<dbReference type="AlphaFoldDB" id="A0A3E0GZR2"/>
<feature type="active site" evidence="15">
    <location>
        <position position="68"/>
    </location>
</feature>
<sequence>MKGTIPCGRWAGIPIGIHWSALAAVALIAYMVAFSVLPGLTPGLSAAAYWMAGTAAAVLLMVSLLAHELAHTATALRSGMRVRAMTLWLLGGQTELDGDAPNPRTELRIALAGPLASAAVGGVFAGLTSLAGYAGWPPVVRACLAWLALVNLILAAFNLLPAVPMDGGRVLHALLWRRRSTDRATAITALVGRLIGSLFIGFGVVILFGGDLVDGMWLGLLGWFLLAAAAGEEVNAVRRNQFSQVFVRDVMAPADTIAPAWFTVDTFLEQVASAAHRRVFAVIDFSGQPFGVLSLAMLTSVPVERLRTARVADVCRKLADTVVVAPDSTLADLLAALQRRGGAVGPALVIDNGTMVGTIGDDDIARAVELALLRQSSGAAAVAVRP</sequence>
<dbReference type="GO" id="GO:0005886">
    <property type="term" value="C:plasma membrane"/>
    <property type="evidence" value="ECO:0007669"/>
    <property type="project" value="UniProtKB-SubCell"/>
</dbReference>
<evidence type="ECO:0000256" key="3">
    <source>
        <dbReference type="ARBA" id="ARBA00022475"/>
    </source>
</evidence>
<keyword evidence="9 14" id="KW-0862">Zinc</keyword>
<evidence type="ECO:0000256" key="4">
    <source>
        <dbReference type="ARBA" id="ARBA00022670"/>
    </source>
</evidence>
<dbReference type="GO" id="GO:0008237">
    <property type="term" value="F:metallopeptidase activity"/>
    <property type="evidence" value="ECO:0007669"/>
    <property type="project" value="UniProtKB-UniRule"/>
</dbReference>
<dbReference type="EMBL" id="QUNO01000019">
    <property type="protein sequence ID" value="REH34854.1"/>
    <property type="molecule type" value="Genomic_DNA"/>
</dbReference>
<comment type="subcellular location">
    <subcellularLocation>
        <location evidence="1 14">Cell membrane</location>
        <topology evidence="1 14">Multi-pass membrane protein</topology>
    </subcellularLocation>
</comment>
<keyword evidence="3 14" id="KW-1003">Cell membrane</keyword>
<dbReference type="CDD" id="cd06164">
    <property type="entry name" value="S2P-M50_SpoIVFB_CBS"/>
    <property type="match status" value="1"/>
</dbReference>
<feature type="transmembrane region" description="Helical" evidence="14">
    <location>
        <begin position="109"/>
        <end position="133"/>
    </location>
</feature>
<protein>
    <recommendedName>
        <fullName evidence="14">Zinc metalloprotease</fullName>
    </recommendedName>
</protein>
<proteinExistence type="inferred from homology"/>
<keyword evidence="20" id="KW-1185">Reference proteome</keyword>
<dbReference type="Pfam" id="PF00571">
    <property type="entry name" value="CBS"/>
    <property type="match status" value="1"/>
</dbReference>
<dbReference type="InterPro" id="IPR016483">
    <property type="entry name" value="UCP006404_Pept_M50_CBS"/>
</dbReference>
<comment type="similarity">
    <text evidence="2 14">Belongs to the peptidase M50B family.</text>
</comment>
<keyword evidence="13 14" id="KW-0472">Membrane</keyword>
<organism evidence="19 20">
    <name type="scientific">Kutzneria buriramensis</name>
    <dbReference type="NCBI Taxonomy" id="1045776"/>
    <lineage>
        <taxon>Bacteria</taxon>
        <taxon>Bacillati</taxon>
        <taxon>Actinomycetota</taxon>
        <taxon>Actinomycetes</taxon>
        <taxon>Pseudonocardiales</taxon>
        <taxon>Pseudonocardiaceae</taxon>
        <taxon>Kutzneria</taxon>
    </lineage>
</organism>
<dbReference type="InterPro" id="IPR000644">
    <property type="entry name" value="CBS_dom"/>
</dbReference>
<dbReference type="SUPFAM" id="SSF54631">
    <property type="entry name" value="CBS-domain pair"/>
    <property type="match status" value="1"/>
</dbReference>